<keyword evidence="8" id="KW-0175">Coiled coil</keyword>
<evidence type="ECO:0000256" key="3">
    <source>
        <dbReference type="ARBA" id="ARBA00022448"/>
    </source>
</evidence>
<evidence type="ECO:0000256" key="4">
    <source>
        <dbReference type="ARBA" id="ARBA00022452"/>
    </source>
</evidence>
<gene>
    <name evidence="10" type="ORF">SAMN05421823_10314</name>
</gene>
<dbReference type="GO" id="GO:0015562">
    <property type="term" value="F:efflux transmembrane transporter activity"/>
    <property type="evidence" value="ECO:0007669"/>
    <property type="project" value="InterPro"/>
</dbReference>
<evidence type="ECO:0000256" key="5">
    <source>
        <dbReference type="ARBA" id="ARBA00022692"/>
    </source>
</evidence>
<keyword evidence="11" id="KW-1185">Reference proteome</keyword>
<protein>
    <submittedName>
        <fullName evidence="10">Outer membrane protein TolC</fullName>
    </submittedName>
</protein>
<dbReference type="InterPro" id="IPR003423">
    <property type="entry name" value="OMP_efflux"/>
</dbReference>
<dbReference type="EMBL" id="FNFO01000003">
    <property type="protein sequence ID" value="SDK59256.1"/>
    <property type="molecule type" value="Genomic_DNA"/>
</dbReference>
<dbReference type="RefSeq" id="WP_089680831.1">
    <property type="nucleotide sequence ID" value="NZ_FNFO01000003.1"/>
</dbReference>
<keyword evidence="3" id="KW-0813">Transport</keyword>
<evidence type="ECO:0000256" key="6">
    <source>
        <dbReference type="ARBA" id="ARBA00023136"/>
    </source>
</evidence>
<proteinExistence type="inferred from homology"/>
<evidence type="ECO:0000256" key="2">
    <source>
        <dbReference type="ARBA" id="ARBA00007613"/>
    </source>
</evidence>
<keyword evidence="4" id="KW-1134">Transmembrane beta strand</keyword>
<evidence type="ECO:0000256" key="8">
    <source>
        <dbReference type="SAM" id="Coils"/>
    </source>
</evidence>
<keyword evidence="7" id="KW-0998">Cell outer membrane</keyword>
<comment type="similarity">
    <text evidence="2">Belongs to the outer membrane factor (OMF) (TC 1.B.17) family.</text>
</comment>
<dbReference type="PANTHER" id="PTHR30026">
    <property type="entry name" value="OUTER MEMBRANE PROTEIN TOLC"/>
    <property type="match status" value="1"/>
</dbReference>
<feature type="chain" id="PRO_5011449914" evidence="9">
    <location>
        <begin position="21"/>
        <end position="424"/>
    </location>
</feature>
<keyword evidence="5" id="KW-0812">Transmembrane</keyword>
<dbReference type="PANTHER" id="PTHR30026:SF20">
    <property type="entry name" value="OUTER MEMBRANE PROTEIN TOLC"/>
    <property type="match status" value="1"/>
</dbReference>
<dbReference type="SUPFAM" id="SSF56954">
    <property type="entry name" value="Outer membrane efflux proteins (OEP)"/>
    <property type="match status" value="1"/>
</dbReference>
<name>A0A1G9D5M7_9BACT</name>
<feature type="signal peptide" evidence="9">
    <location>
        <begin position="1"/>
        <end position="20"/>
    </location>
</feature>
<dbReference type="Pfam" id="PF02321">
    <property type="entry name" value="OEP"/>
    <property type="match status" value="1"/>
</dbReference>
<dbReference type="GO" id="GO:1990281">
    <property type="term" value="C:efflux pump complex"/>
    <property type="evidence" value="ECO:0007669"/>
    <property type="project" value="TreeGrafter"/>
</dbReference>
<evidence type="ECO:0000256" key="7">
    <source>
        <dbReference type="ARBA" id="ARBA00023237"/>
    </source>
</evidence>
<organism evidence="10 11">
    <name type="scientific">Catalinimonas alkaloidigena</name>
    <dbReference type="NCBI Taxonomy" id="1075417"/>
    <lineage>
        <taxon>Bacteria</taxon>
        <taxon>Pseudomonadati</taxon>
        <taxon>Bacteroidota</taxon>
        <taxon>Cytophagia</taxon>
        <taxon>Cytophagales</taxon>
        <taxon>Catalimonadaceae</taxon>
        <taxon>Catalinimonas</taxon>
    </lineage>
</organism>
<feature type="coiled-coil region" evidence="8">
    <location>
        <begin position="159"/>
        <end position="207"/>
    </location>
</feature>
<keyword evidence="6" id="KW-0472">Membrane</keyword>
<dbReference type="GO" id="GO:0009279">
    <property type="term" value="C:cell outer membrane"/>
    <property type="evidence" value="ECO:0007669"/>
    <property type="project" value="UniProtKB-SubCell"/>
</dbReference>
<dbReference type="GO" id="GO:0015288">
    <property type="term" value="F:porin activity"/>
    <property type="evidence" value="ECO:0007669"/>
    <property type="project" value="TreeGrafter"/>
</dbReference>
<keyword evidence="9" id="KW-0732">Signal</keyword>
<dbReference type="Gene3D" id="1.20.1600.10">
    <property type="entry name" value="Outer membrane efflux proteins (OEP)"/>
    <property type="match status" value="1"/>
</dbReference>
<dbReference type="AlphaFoldDB" id="A0A1G9D5M7"/>
<sequence length="424" mass="48633">MDRIRFFLLLLLLRGPVGWAQTLTLDECYALAKANYPLVRQKALNDQQAANAVARLNHQRLLPQLAVNGQATYQSEVTTLPIELPGVEIPTLSKDQYRLTLDATQTLFDAGATRRQQEWEQQKYRTENQRVEVELYRLRSHINQLYFGVLLSDENIRLREALQADLQQRREALVALQRNGAATLQDLDKLDAELLNLDQQLKELALNRGAMLTQLSELVGQSLEEVTRLETPTAPTQGSGSRPELGLYAQQRTQLEVQRQLLDTQLAPRLSLFGQAGYGRPTLNFLRNDFHGYYQVGARLNWNLSNFYYRRRDLEGLRLQQESVRVQEEVFQKNQRLELVQQQAQIDRYQTLLETDSALVVLRQRVRETADVQLKNGIIRFADYFTEANALTQAQLQQQLHRLQLLQAQIESQTIAGATAAVPE</sequence>
<evidence type="ECO:0000256" key="1">
    <source>
        <dbReference type="ARBA" id="ARBA00004442"/>
    </source>
</evidence>
<evidence type="ECO:0000313" key="11">
    <source>
        <dbReference type="Proteomes" id="UP000198510"/>
    </source>
</evidence>
<reference evidence="10 11" key="1">
    <citation type="submission" date="2016-10" db="EMBL/GenBank/DDBJ databases">
        <authorList>
            <person name="de Groot N.N."/>
        </authorList>
    </citation>
    <scope>NUCLEOTIDE SEQUENCE [LARGE SCALE GENOMIC DNA]</scope>
    <source>
        <strain evidence="10 11">DSM 25186</strain>
    </source>
</reference>
<dbReference type="Proteomes" id="UP000198510">
    <property type="component" value="Unassembled WGS sequence"/>
</dbReference>
<accession>A0A1G9D5M7</accession>
<dbReference type="OrthoDB" id="976750at2"/>
<dbReference type="STRING" id="1075417.SAMN05421823_10314"/>
<dbReference type="InterPro" id="IPR051906">
    <property type="entry name" value="TolC-like"/>
</dbReference>
<comment type="subcellular location">
    <subcellularLocation>
        <location evidence="1">Cell outer membrane</location>
    </subcellularLocation>
</comment>
<evidence type="ECO:0000256" key="9">
    <source>
        <dbReference type="SAM" id="SignalP"/>
    </source>
</evidence>
<evidence type="ECO:0000313" key="10">
    <source>
        <dbReference type="EMBL" id="SDK59256.1"/>
    </source>
</evidence>